<proteinExistence type="predicted"/>
<accession>A0A1C9EGJ4</accession>
<protein>
    <submittedName>
        <fullName evidence="1">Uncharacterized protein</fullName>
    </submittedName>
</protein>
<sequence length="254" mass="29085">MSTLFDSDSILSGNEQWRKLEEEWKTVDLIDVDDDTPILKPILSTQDLNKTTFDSSFLFKKVRRKVGRQISKISNASIEYEDFISNIRDDSRNESIKPFCFVNGQLTSAASIEELCDKIDDIFKSIEELSIATSTIRNSSKKVPDIVQCSISATDLSFDDTVSQKESTFSIEIDRHIEEAFEEAFEDALEEFNSTITTMDGDKTHMDSVTTLVRKFSSVMNSPLIKCSPRRRRECCDKFKGLTDFWKNHAFECE</sequence>
<dbReference type="AlphaFoldDB" id="A0A1C9EGJ4"/>
<organism evidence="1">
    <name type="scientific">Bicyclus anynana</name>
    <name type="common">Squinting bush brown butterfly</name>
    <dbReference type="NCBI Taxonomy" id="110368"/>
    <lineage>
        <taxon>Eukaryota</taxon>
        <taxon>Metazoa</taxon>
        <taxon>Ecdysozoa</taxon>
        <taxon>Arthropoda</taxon>
        <taxon>Hexapoda</taxon>
        <taxon>Insecta</taxon>
        <taxon>Pterygota</taxon>
        <taxon>Neoptera</taxon>
        <taxon>Endopterygota</taxon>
        <taxon>Lepidoptera</taxon>
        <taxon>Glossata</taxon>
        <taxon>Ditrysia</taxon>
        <taxon>Papilionoidea</taxon>
        <taxon>Nymphalidae</taxon>
        <taxon>Satyrinae</taxon>
        <taxon>Satyrini</taxon>
        <taxon>Mycalesina</taxon>
        <taxon>Bicyclus</taxon>
    </lineage>
</organism>
<dbReference type="OrthoDB" id="7398390at2759"/>
<reference evidence="1" key="1">
    <citation type="submission" date="2016-08" db="EMBL/GenBank/DDBJ databases">
        <authorList>
            <person name="Seilhamer J.J."/>
        </authorList>
    </citation>
    <scope>NUCLEOTIDE SEQUENCE</scope>
</reference>
<name>A0A1C9EGJ4_BICAN</name>
<evidence type="ECO:0000313" key="1">
    <source>
        <dbReference type="EMBL" id="AON96605.1"/>
    </source>
</evidence>
<dbReference type="EMBL" id="KX778609">
    <property type="protein sequence ID" value="AON96605.1"/>
    <property type="molecule type" value="Genomic_DNA"/>
</dbReference>